<accession>A8Q7M2</accession>
<gene>
    <name evidence="1" type="ORF">Bm1_45565</name>
</gene>
<dbReference type="EMBL" id="DS239418">
    <property type="protein sequence ID" value="EDP30790.1"/>
    <property type="molecule type" value="Genomic_DNA"/>
</dbReference>
<protein>
    <submittedName>
        <fullName evidence="1">Uncharacterized protein</fullName>
    </submittedName>
</protein>
<dbReference type="AlphaFoldDB" id="A8Q7M2"/>
<organism evidence="1">
    <name type="scientific">Brugia malayi</name>
    <name type="common">Filarial nematode worm</name>
    <dbReference type="NCBI Taxonomy" id="6279"/>
    <lineage>
        <taxon>Eukaryota</taxon>
        <taxon>Metazoa</taxon>
        <taxon>Ecdysozoa</taxon>
        <taxon>Nematoda</taxon>
        <taxon>Chromadorea</taxon>
        <taxon>Rhabditida</taxon>
        <taxon>Spirurina</taxon>
        <taxon>Spiruromorpha</taxon>
        <taxon>Filarioidea</taxon>
        <taxon>Onchocercidae</taxon>
        <taxon>Brugia</taxon>
    </lineage>
</organism>
<name>A8Q7M2_BRUMA</name>
<proteinExistence type="predicted"/>
<reference evidence="1" key="1">
    <citation type="journal article" date="2007" name="Science">
        <title>Draft genome of the filarial nematode parasite Brugia malayi.</title>
        <authorList>
            <person name="Ghedin E."/>
            <person name="Wang S."/>
            <person name="Spiro D."/>
            <person name="Caler E."/>
            <person name="Zhao Q."/>
            <person name="Crabtree J."/>
            <person name="Allen J.E."/>
            <person name="Delcher A.L."/>
            <person name="Guiliano D.B."/>
            <person name="Miranda-Saavedra D."/>
            <person name="Angiuoli S.V."/>
            <person name="Creasy T."/>
            <person name="Amedeo P."/>
            <person name="Haas B."/>
            <person name="El-Sayed N.M."/>
            <person name="Wortman J.R."/>
            <person name="Feldblyum T."/>
            <person name="Tallon L."/>
            <person name="Schatz M."/>
            <person name="Shumway M."/>
            <person name="Koo H."/>
            <person name="Salzberg S.L."/>
            <person name="Schobel S."/>
            <person name="Pertea M."/>
            <person name="Pop M."/>
            <person name="White O."/>
            <person name="Barton G.J."/>
            <person name="Carlow C.K."/>
            <person name="Crawford M.J."/>
            <person name="Daub J."/>
            <person name="Dimmic M.W."/>
            <person name="Estes C.F."/>
            <person name="Foster J.M."/>
            <person name="Ganatra M."/>
            <person name="Gregory W.F."/>
            <person name="Johnson N.M."/>
            <person name="Jin J."/>
            <person name="Komuniecki R."/>
            <person name="Korf I."/>
            <person name="Kumar S."/>
            <person name="Laney S."/>
            <person name="Li B.W."/>
            <person name="Li W."/>
            <person name="Lindblom T.H."/>
            <person name="Lustigman S."/>
            <person name="Ma D."/>
            <person name="Maina C.V."/>
            <person name="Martin D.M."/>
            <person name="McCarter J.P."/>
            <person name="McReynolds L."/>
            <person name="Mitreva M."/>
            <person name="Nutman T.B."/>
            <person name="Parkinson J."/>
            <person name="Peregrin-Alvarez J.M."/>
            <person name="Poole C."/>
            <person name="Ren Q."/>
            <person name="Saunders L."/>
            <person name="Sluder A.E."/>
            <person name="Smith K."/>
            <person name="Stanke M."/>
            <person name="Unnasch T.R."/>
            <person name="Ware J."/>
            <person name="Wei A.D."/>
            <person name="Weil G."/>
            <person name="Williams D.J."/>
            <person name="Zhang Y."/>
            <person name="Williams S.A."/>
            <person name="Fraser-Liggett C."/>
            <person name="Slatko B."/>
            <person name="Blaxter M.L."/>
            <person name="Scott A.L."/>
        </authorList>
    </citation>
    <scope>NUCLEOTIDE SEQUENCE [LARGE SCALE GENOMIC DNA]</scope>
</reference>
<evidence type="ECO:0000313" key="1">
    <source>
        <dbReference type="EMBL" id="EDP30790.1"/>
    </source>
</evidence>
<sequence>MPILKSLLRGHITCGKVLMKLLMNDDTRTEQYKNQYIESERYVRSREILVEHKKERNFCKREDEGKQNS</sequence>